<dbReference type="PANTHER" id="PTHR37300:SF1">
    <property type="entry name" value="UPF0291 PROTEIN YNZC"/>
    <property type="match status" value="1"/>
</dbReference>
<comment type="similarity">
    <text evidence="2">Belongs to the UPF0291 family.</text>
</comment>
<dbReference type="OrthoDB" id="390105at2"/>
<feature type="compositionally biased region" description="Basic and acidic residues" evidence="3">
    <location>
        <begin position="63"/>
        <end position="76"/>
    </location>
</feature>
<protein>
    <recommendedName>
        <fullName evidence="2">UPF0291 protein GCA01S_052_00360</fullName>
    </recommendedName>
</protein>
<evidence type="ECO:0000256" key="2">
    <source>
        <dbReference type="HAMAP-Rule" id="MF_01103"/>
    </source>
</evidence>
<reference evidence="4 5" key="1">
    <citation type="submission" date="2014-04" db="EMBL/GenBank/DDBJ databases">
        <title>Whole genome shotgun sequence of Geobacillus caldoxylosilyticus NBRC 107762.</title>
        <authorList>
            <person name="Hosoyama A."/>
            <person name="Hosoyama Y."/>
            <person name="Katano-Makiyama Y."/>
            <person name="Tsuchikane K."/>
            <person name="Ohji S."/>
            <person name="Ichikawa N."/>
            <person name="Yamazoe A."/>
            <person name="Fujita N."/>
        </authorList>
    </citation>
    <scope>NUCLEOTIDE SEQUENCE [LARGE SCALE GENOMIC DNA]</scope>
    <source>
        <strain evidence="4 5">NBRC 107762</strain>
    </source>
</reference>
<dbReference type="InterPro" id="IPR009242">
    <property type="entry name" value="DUF896"/>
</dbReference>
<feature type="region of interest" description="Disordered" evidence="3">
    <location>
        <begin position="55"/>
        <end position="76"/>
    </location>
</feature>
<comment type="caution">
    <text evidence="4">The sequence shown here is derived from an EMBL/GenBank/DDBJ whole genome shotgun (WGS) entry which is preliminary data.</text>
</comment>
<dbReference type="AlphaFoldDB" id="A0A023DHV9"/>
<name>A0A023DHV9_9BACL</name>
<evidence type="ECO:0000313" key="5">
    <source>
        <dbReference type="Proteomes" id="UP000023561"/>
    </source>
</evidence>
<evidence type="ECO:0000313" key="4">
    <source>
        <dbReference type="EMBL" id="GAJ40860.1"/>
    </source>
</evidence>
<dbReference type="EMBL" id="BAWO01000052">
    <property type="protein sequence ID" value="GAJ40860.1"/>
    <property type="molecule type" value="Genomic_DNA"/>
</dbReference>
<organism evidence="4 5">
    <name type="scientific">Parageobacillus caldoxylosilyticus NBRC 107762</name>
    <dbReference type="NCBI Taxonomy" id="1220594"/>
    <lineage>
        <taxon>Bacteria</taxon>
        <taxon>Bacillati</taxon>
        <taxon>Bacillota</taxon>
        <taxon>Bacilli</taxon>
        <taxon>Bacillales</taxon>
        <taxon>Anoxybacillaceae</taxon>
        <taxon>Saccharococcus</taxon>
    </lineage>
</organism>
<evidence type="ECO:0000256" key="1">
    <source>
        <dbReference type="ARBA" id="ARBA00022490"/>
    </source>
</evidence>
<dbReference type="Proteomes" id="UP000023561">
    <property type="component" value="Unassembled WGS sequence"/>
</dbReference>
<dbReference type="PANTHER" id="PTHR37300">
    <property type="entry name" value="UPF0291 PROTEIN CBO2609/CLC_2481"/>
    <property type="match status" value="1"/>
</dbReference>
<comment type="subcellular location">
    <subcellularLocation>
        <location evidence="2">Cytoplasm</location>
    </subcellularLocation>
</comment>
<dbReference type="GeneID" id="301191636"/>
<keyword evidence="1 2" id="KW-0963">Cytoplasm</keyword>
<dbReference type="HAMAP" id="MF_01103">
    <property type="entry name" value="UPF0291"/>
    <property type="match status" value="1"/>
</dbReference>
<dbReference type="RefSeq" id="WP_017435021.1">
    <property type="nucleotide sequence ID" value="NZ_BAWO01000052.1"/>
</dbReference>
<proteinExistence type="inferred from homology"/>
<dbReference type="SUPFAM" id="SSF158221">
    <property type="entry name" value="YnzC-like"/>
    <property type="match status" value="1"/>
</dbReference>
<accession>A0A023DHV9</accession>
<dbReference type="GO" id="GO:0005737">
    <property type="term" value="C:cytoplasm"/>
    <property type="evidence" value="ECO:0007669"/>
    <property type="project" value="UniProtKB-SubCell"/>
</dbReference>
<sequence length="76" mass="8749">MLSKQKIARINELAKKAKTAGLTADEALEQQQLRQEYIQVFRETMVHMLHSVTVIDPNGNDVTPKKLKESQKKRMN</sequence>
<dbReference type="Pfam" id="PF05979">
    <property type="entry name" value="DUF896"/>
    <property type="match status" value="1"/>
</dbReference>
<gene>
    <name evidence="4" type="ORF">GCA01S_052_00360</name>
</gene>
<keyword evidence="5" id="KW-1185">Reference proteome</keyword>
<evidence type="ECO:0000256" key="3">
    <source>
        <dbReference type="SAM" id="MobiDB-lite"/>
    </source>
</evidence>
<dbReference type="Gene3D" id="1.10.287.540">
    <property type="entry name" value="Helix hairpin bin"/>
    <property type="match status" value="1"/>
</dbReference>